<evidence type="ECO:0000256" key="3">
    <source>
        <dbReference type="ARBA" id="ARBA00022692"/>
    </source>
</evidence>
<organism evidence="10 11">
    <name type="scientific">Culicoidibacter larvae</name>
    <dbReference type="NCBI Taxonomy" id="2579976"/>
    <lineage>
        <taxon>Bacteria</taxon>
        <taxon>Bacillati</taxon>
        <taxon>Bacillota</taxon>
        <taxon>Culicoidibacteria</taxon>
        <taxon>Culicoidibacterales</taxon>
        <taxon>Culicoidibacteraceae</taxon>
        <taxon>Culicoidibacter</taxon>
    </lineage>
</organism>
<reference evidence="10 11" key="1">
    <citation type="submission" date="2019-05" db="EMBL/GenBank/DDBJ databases">
        <title>Culicoidintestinum kansasii gen. nov., sp. nov. from the gastrointestinal tract of the biting midge, Culicoides sonorensis.</title>
        <authorList>
            <person name="Neupane S."/>
            <person name="Ghosh A."/>
            <person name="Gunther S."/>
            <person name="Martin K."/>
            <person name="Zurek L."/>
        </authorList>
    </citation>
    <scope>NUCLEOTIDE SEQUENCE [LARGE SCALE GENOMIC DNA]</scope>
    <source>
        <strain evidence="10 11">CS-1</strain>
    </source>
</reference>
<feature type="transmembrane region" description="Helical" evidence="8">
    <location>
        <begin position="226"/>
        <end position="246"/>
    </location>
</feature>
<dbReference type="Gene3D" id="3.40.190.10">
    <property type="entry name" value="Periplasmic binding protein-like II"/>
    <property type="match status" value="1"/>
</dbReference>
<evidence type="ECO:0000256" key="8">
    <source>
        <dbReference type="RuleBase" id="RU363032"/>
    </source>
</evidence>
<keyword evidence="2 8" id="KW-0813">Transport</keyword>
<dbReference type="AlphaFoldDB" id="A0A5R8QAU3"/>
<sequence>MDFWNSIIVFWNQYSAQFLQALGQHIYMTVVSVVIAIIIGIPLGIISSYYKRIAKVIMAVINVVQAIPSLAILGFLIPFLGIGSAPAIFMVTMYSLLPIVKNTYTGITNISPAILESADGMGMTWWQRLFKVEVPLAMPVIVSGIRISAVSAVGLMTIAAFVGGGGLGYFIFTGVSLVNNTMILFGAIPAAILALSIDALIQWIEKRMTLRNQNHQHRKGKKRHKGLWIGLAAVLAVSAIGGTVYMNQSNSDKTIAIGSKKFTESMILCHMLADLIEAHTDLTVDRKLSLGGSKIVFEGVTSGQIDGYVEYSGTAYVTYMNNTFKPGMSAEAVFDELKTQLADIDLTAMAPLGFENRYAFAVRADIAEKYNLTTTSELAAVSPELNFISTMEFQNREDGFIGANKVYNFNFKGMNAADDAMRYTAVDSGAADASDVFTTDGLIAKYNMKVLEDDKHFFAPYTAFPIFRTETLAKHPELTEVLNMLENAISDEEMRELNYKVIVEGQKDADVARDFLLSKGLI</sequence>
<dbReference type="InterPro" id="IPR035906">
    <property type="entry name" value="MetI-like_sf"/>
</dbReference>
<feature type="transmembrane region" description="Helical" evidence="8">
    <location>
        <begin position="147"/>
        <end position="171"/>
    </location>
</feature>
<protein>
    <submittedName>
        <fullName evidence="10">ABC transporter permease subunit</fullName>
    </submittedName>
</protein>
<evidence type="ECO:0000256" key="6">
    <source>
        <dbReference type="ARBA" id="ARBA00035642"/>
    </source>
</evidence>
<dbReference type="CDD" id="cd06261">
    <property type="entry name" value="TM_PBP2"/>
    <property type="match status" value="1"/>
</dbReference>
<dbReference type="InParanoid" id="A0A5R8QAU3"/>
<keyword evidence="11" id="KW-1185">Reference proteome</keyword>
<feature type="transmembrane region" description="Helical" evidence="8">
    <location>
        <begin position="53"/>
        <end position="73"/>
    </location>
</feature>
<evidence type="ECO:0000313" key="10">
    <source>
        <dbReference type="EMBL" id="TLG73013.1"/>
    </source>
</evidence>
<dbReference type="PROSITE" id="PS50928">
    <property type="entry name" value="ABC_TM1"/>
    <property type="match status" value="1"/>
</dbReference>
<dbReference type="Proteomes" id="UP000306912">
    <property type="component" value="Unassembled WGS sequence"/>
</dbReference>
<dbReference type="EMBL" id="VBWP01000006">
    <property type="protein sequence ID" value="TLG73013.1"/>
    <property type="molecule type" value="Genomic_DNA"/>
</dbReference>
<dbReference type="InterPro" id="IPR007210">
    <property type="entry name" value="ABC_Gly_betaine_transp_sub-bd"/>
</dbReference>
<feature type="transmembrane region" description="Helical" evidence="8">
    <location>
        <begin position="183"/>
        <end position="205"/>
    </location>
</feature>
<feature type="transmembrane region" description="Helical" evidence="8">
    <location>
        <begin position="26"/>
        <end position="46"/>
    </location>
</feature>
<accession>A0A5R8QAU3</accession>
<dbReference type="Pfam" id="PF04069">
    <property type="entry name" value="OpuAC"/>
    <property type="match status" value="1"/>
</dbReference>
<dbReference type="GO" id="GO:0031460">
    <property type="term" value="P:glycine betaine transport"/>
    <property type="evidence" value="ECO:0007669"/>
    <property type="project" value="TreeGrafter"/>
</dbReference>
<evidence type="ECO:0000256" key="4">
    <source>
        <dbReference type="ARBA" id="ARBA00022989"/>
    </source>
</evidence>
<feature type="domain" description="ABC transmembrane type-1" evidence="9">
    <location>
        <begin position="22"/>
        <end position="201"/>
    </location>
</feature>
<dbReference type="PANTHER" id="PTHR30177:SF4">
    <property type="entry name" value="OSMOPROTECTANT IMPORT PERMEASE PROTEIN OSMW"/>
    <property type="match status" value="1"/>
</dbReference>
<dbReference type="GO" id="GO:0022857">
    <property type="term" value="F:transmembrane transporter activity"/>
    <property type="evidence" value="ECO:0007669"/>
    <property type="project" value="InterPro"/>
</dbReference>
<dbReference type="InterPro" id="IPR051204">
    <property type="entry name" value="ABC_transp_perm/SBD"/>
</dbReference>
<dbReference type="FunFam" id="1.10.3720.10:FF:000001">
    <property type="entry name" value="Glycine betaine ABC transporter, permease"/>
    <property type="match status" value="1"/>
</dbReference>
<comment type="caution">
    <text evidence="10">The sequence shown here is derived from an EMBL/GenBank/DDBJ whole genome shotgun (WGS) entry which is preliminary data.</text>
</comment>
<evidence type="ECO:0000259" key="9">
    <source>
        <dbReference type="PROSITE" id="PS50928"/>
    </source>
</evidence>
<evidence type="ECO:0000256" key="5">
    <source>
        <dbReference type="ARBA" id="ARBA00023136"/>
    </source>
</evidence>
<evidence type="ECO:0000313" key="11">
    <source>
        <dbReference type="Proteomes" id="UP000306912"/>
    </source>
</evidence>
<comment type="similarity">
    <text evidence="7">In the N-terminal section; belongs to the binding-protein-dependent transport system permease family.</text>
</comment>
<dbReference type="InterPro" id="IPR000515">
    <property type="entry name" value="MetI-like"/>
</dbReference>
<dbReference type="GO" id="GO:0043190">
    <property type="term" value="C:ATP-binding cassette (ABC) transporter complex"/>
    <property type="evidence" value="ECO:0007669"/>
    <property type="project" value="InterPro"/>
</dbReference>
<proteinExistence type="inferred from homology"/>
<keyword evidence="5 8" id="KW-0472">Membrane</keyword>
<dbReference type="Pfam" id="PF00528">
    <property type="entry name" value="BPD_transp_1"/>
    <property type="match status" value="1"/>
</dbReference>
<keyword evidence="3 8" id="KW-0812">Transmembrane</keyword>
<comment type="similarity">
    <text evidence="8">Belongs to the binding-protein-dependent transport system permease family.</text>
</comment>
<dbReference type="SUPFAM" id="SSF53850">
    <property type="entry name" value="Periplasmic binding protein-like II"/>
    <property type="match status" value="1"/>
</dbReference>
<feature type="transmembrane region" description="Helical" evidence="8">
    <location>
        <begin position="79"/>
        <end position="97"/>
    </location>
</feature>
<dbReference type="FunCoup" id="A0A5R8QAU3">
    <property type="interactions" value="77"/>
</dbReference>
<evidence type="ECO:0000256" key="2">
    <source>
        <dbReference type="ARBA" id="ARBA00022448"/>
    </source>
</evidence>
<dbReference type="SUPFAM" id="SSF161098">
    <property type="entry name" value="MetI-like"/>
    <property type="match status" value="1"/>
</dbReference>
<gene>
    <name evidence="10" type="ORF">FEZ08_07655</name>
</gene>
<evidence type="ECO:0000256" key="1">
    <source>
        <dbReference type="ARBA" id="ARBA00004141"/>
    </source>
</evidence>
<comment type="similarity">
    <text evidence="6">In the C-terminal section; belongs to the OsmX family.</text>
</comment>
<dbReference type="Gene3D" id="1.10.3720.10">
    <property type="entry name" value="MetI-like"/>
    <property type="match status" value="1"/>
</dbReference>
<dbReference type="Gene3D" id="3.40.190.120">
    <property type="entry name" value="Osmoprotection protein (prox), domain 2"/>
    <property type="match status" value="1"/>
</dbReference>
<evidence type="ECO:0000256" key="7">
    <source>
        <dbReference type="ARBA" id="ARBA00035652"/>
    </source>
</evidence>
<dbReference type="PANTHER" id="PTHR30177">
    <property type="entry name" value="GLYCINE BETAINE/L-PROLINE TRANSPORT SYSTEM PERMEASE PROTEIN PROW"/>
    <property type="match status" value="1"/>
</dbReference>
<name>A0A5R8QAU3_9FIRM</name>
<keyword evidence="4 8" id="KW-1133">Transmembrane helix</keyword>
<dbReference type="OrthoDB" id="9801163at2"/>
<comment type="subcellular location">
    <subcellularLocation>
        <location evidence="8">Cell membrane</location>
        <topology evidence="8">Multi-pass membrane protein</topology>
    </subcellularLocation>
    <subcellularLocation>
        <location evidence="1">Membrane</location>
        <topology evidence="1">Multi-pass membrane protein</topology>
    </subcellularLocation>
</comment>